<organism evidence="2 3">
    <name type="scientific">Nesterenkonia lutea</name>
    <dbReference type="NCBI Taxonomy" id="272919"/>
    <lineage>
        <taxon>Bacteria</taxon>
        <taxon>Bacillati</taxon>
        <taxon>Actinomycetota</taxon>
        <taxon>Actinomycetes</taxon>
        <taxon>Micrococcales</taxon>
        <taxon>Micrococcaceae</taxon>
        <taxon>Nesterenkonia</taxon>
    </lineage>
</organism>
<evidence type="ECO:0000256" key="1">
    <source>
        <dbReference type="SAM" id="MobiDB-lite"/>
    </source>
</evidence>
<dbReference type="Proteomes" id="UP000643525">
    <property type="component" value="Unassembled WGS sequence"/>
</dbReference>
<protein>
    <recommendedName>
        <fullName evidence="4">DUF3027 domain-containing protein</fullName>
    </recommendedName>
</protein>
<dbReference type="InterPro" id="IPR021391">
    <property type="entry name" value="DUF3027"/>
</dbReference>
<feature type="region of interest" description="Disordered" evidence="1">
    <location>
        <begin position="1"/>
        <end position="48"/>
    </location>
</feature>
<comment type="caution">
    <text evidence="2">The sequence shown here is derived from an EMBL/GenBank/DDBJ whole genome shotgun (WGS) entry which is preliminary data.</text>
</comment>
<reference evidence="2 3" key="1">
    <citation type="submission" date="2020-10" db="EMBL/GenBank/DDBJ databases">
        <title>Sequencing the genomes of 1000 actinobacteria strains.</title>
        <authorList>
            <person name="Klenk H.-P."/>
        </authorList>
    </citation>
    <scope>NUCLEOTIDE SEQUENCE [LARGE SCALE GENOMIC DNA]</scope>
    <source>
        <strain evidence="2 3">DSM 15666</strain>
    </source>
</reference>
<dbReference type="Pfam" id="PF11228">
    <property type="entry name" value="DUF3027"/>
    <property type="match status" value="1"/>
</dbReference>
<sequence>MTEQTSIEESGAEQTVSAAASSSPEHSGTGTGTGTAPRPRRAAKPKADPVLAESVELAREALVEIAAQAQIGMHLGVRAEGDRLLTHRFAADKPGYRGWEWFVTVARAPRAKKVTVCELGILPGQDALIAPEWVPWLERMNDEEKEAHRAEQAESAED</sequence>
<feature type="compositionally biased region" description="Polar residues" evidence="1">
    <location>
        <begin position="1"/>
        <end position="26"/>
    </location>
</feature>
<name>A0ABR9JAG3_9MICC</name>
<proteinExistence type="predicted"/>
<evidence type="ECO:0000313" key="2">
    <source>
        <dbReference type="EMBL" id="MBE1522917.1"/>
    </source>
</evidence>
<evidence type="ECO:0008006" key="4">
    <source>
        <dbReference type="Google" id="ProtNLM"/>
    </source>
</evidence>
<accession>A0ABR9JAG3</accession>
<evidence type="ECO:0000313" key="3">
    <source>
        <dbReference type="Proteomes" id="UP000643525"/>
    </source>
</evidence>
<dbReference type="RefSeq" id="WP_192594148.1">
    <property type="nucleotide sequence ID" value="NZ_BAAALJ010000015.1"/>
</dbReference>
<dbReference type="EMBL" id="JADBED010000001">
    <property type="protein sequence ID" value="MBE1522917.1"/>
    <property type="molecule type" value="Genomic_DNA"/>
</dbReference>
<keyword evidence="3" id="KW-1185">Reference proteome</keyword>
<gene>
    <name evidence="2" type="ORF">H4W27_000035</name>
</gene>